<dbReference type="AlphaFoldDB" id="A0A9X2LTY3"/>
<comment type="caution">
    <text evidence="1">The sequence shown here is derived from an EMBL/GenBank/DDBJ whole genome shotgun (WGS) entry which is preliminary data.</text>
</comment>
<keyword evidence="2" id="KW-1185">Reference proteome</keyword>
<evidence type="ECO:0000313" key="2">
    <source>
        <dbReference type="Proteomes" id="UP001142400"/>
    </source>
</evidence>
<dbReference type="EMBL" id="JANIIC010000015">
    <property type="protein sequence ID" value="MCQ8830375.1"/>
    <property type="molecule type" value="Genomic_DNA"/>
</dbReference>
<gene>
    <name evidence="1" type="ORF">NQU54_15210</name>
</gene>
<organism evidence="1 2">
    <name type="scientific">Streptomyces malaysiensis subsp. samsunensis</name>
    <dbReference type="NCBI Taxonomy" id="459658"/>
    <lineage>
        <taxon>Bacteria</taxon>
        <taxon>Bacillati</taxon>
        <taxon>Actinomycetota</taxon>
        <taxon>Actinomycetes</taxon>
        <taxon>Kitasatosporales</taxon>
        <taxon>Streptomycetaceae</taxon>
        <taxon>Streptomyces</taxon>
        <taxon>Streptomyces violaceusniger group</taxon>
    </lineage>
</organism>
<dbReference type="RefSeq" id="WP_257631522.1">
    <property type="nucleotide sequence ID" value="NZ_JANIIC010000015.1"/>
</dbReference>
<name>A0A9X2LTY3_STRMQ</name>
<protein>
    <submittedName>
        <fullName evidence="1">Uncharacterized protein</fullName>
    </submittedName>
</protein>
<accession>A0A9X2LTY3</accession>
<proteinExistence type="predicted"/>
<dbReference type="Proteomes" id="UP001142400">
    <property type="component" value="Unassembled WGS sequence"/>
</dbReference>
<reference evidence="1" key="1">
    <citation type="submission" date="2022-06" db="EMBL/GenBank/DDBJ databases">
        <title>WGS of actinobacteria.</title>
        <authorList>
            <person name="Thawai C."/>
        </authorList>
    </citation>
    <scope>NUCLEOTIDE SEQUENCE</scope>
    <source>
        <strain evidence="1">DSM 42010</strain>
    </source>
</reference>
<evidence type="ECO:0000313" key="1">
    <source>
        <dbReference type="EMBL" id="MCQ8830375.1"/>
    </source>
</evidence>
<sequence>MHLTEIAGLVARRRWTDREQWTTCHLGSLRVGAVFALPDERPLRPVVLAEAPRREDVPDHISPHMNKESAGLLIGEARYLDTGEPTDFKLRADTSVLTRCDLHYTTNAR</sequence>